<evidence type="ECO:0000256" key="5">
    <source>
        <dbReference type="ARBA" id="ARBA00023242"/>
    </source>
</evidence>
<dbReference type="Gene3D" id="1.10.10.60">
    <property type="entry name" value="Homeodomain-like"/>
    <property type="match status" value="1"/>
</dbReference>
<accession>A0A0N5AK89</accession>
<dbReference type="PANTHER" id="PTHR46643:SF1">
    <property type="entry name" value="HOMEOBOX PROTEIN GOOSECOID-2"/>
    <property type="match status" value="1"/>
</dbReference>
<dbReference type="SUPFAM" id="SSF46689">
    <property type="entry name" value="Homeodomain-like"/>
    <property type="match status" value="1"/>
</dbReference>
<dbReference type="GO" id="GO:0000978">
    <property type="term" value="F:RNA polymerase II cis-regulatory region sequence-specific DNA binding"/>
    <property type="evidence" value="ECO:0007669"/>
    <property type="project" value="TreeGrafter"/>
</dbReference>
<evidence type="ECO:0000256" key="3">
    <source>
        <dbReference type="ARBA" id="ARBA00023125"/>
    </source>
</evidence>
<comment type="subcellular location">
    <subcellularLocation>
        <location evidence="1 6 7">Nucleus</location>
    </subcellularLocation>
</comment>
<dbReference type="InterPro" id="IPR001356">
    <property type="entry name" value="HD"/>
</dbReference>
<comment type="similarity">
    <text evidence="2">Belongs to the paired homeobox family. Bicoid subfamily.</text>
</comment>
<keyword evidence="10" id="KW-1185">Reference proteome</keyword>
<dbReference type="InterPro" id="IPR051440">
    <property type="entry name" value="Goosecoid-like_HB"/>
</dbReference>
<dbReference type="STRING" id="451379.A0A0N5AK89"/>
<sequence length="237" mass="26664">MSLPYPYYFPLTDQFRSCLPSITTPSSSSLSTFSIDSLLSAPVPMPILPSVPFTADLITNSWRNVSTHIPFMPAGFPCISAGIMSPFNSLHYNGKRKRRHRTIFSEEQLQILENAFHGTHYPDVMLREKLAEQCALKEERVEVWFKNRRAKDRKQKRENDGKSNGTSGKLSVSDESDYGLSDDENTTKKMPNKRKRLSIDVETDCSSQQLTTTNLPSKSNSTSSVKCNSSITMQLGI</sequence>
<feature type="region of interest" description="Disordered" evidence="8">
    <location>
        <begin position="149"/>
        <end position="225"/>
    </location>
</feature>
<keyword evidence="4 6" id="KW-0371">Homeobox</keyword>
<evidence type="ECO:0000313" key="10">
    <source>
        <dbReference type="Proteomes" id="UP000046393"/>
    </source>
</evidence>
<evidence type="ECO:0000256" key="7">
    <source>
        <dbReference type="RuleBase" id="RU000682"/>
    </source>
</evidence>
<reference evidence="11" key="1">
    <citation type="submission" date="2017-02" db="UniProtKB">
        <authorList>
            <consortium name="WormBaseParasite"/>
        </authorList>
    </citation>
    <scope>IDENTIFICATION</scope>
</reference>
<evidence type="ECO:0000256" key="8">
    <source>
        <dbReference type="SAM" id="MobiDB-lite"/>
    </source>
</evidence>
<feature type="compositionally biased region" description="Low complexity" evidence="8">
    <location>
        <begin position="211"/>
        <end position="225"/>
    </location>
</feature>
<dbReference type="Proteomes" id="UP000046393">
    <property type="component" value="Unplaced"/>
</dbReference>
<dbReference type="WBParaSite" id="SMUV_0000489901-mRNA-1">
    <property type="protein sequence ID" value="SMUV_0000489901-mRNA-1"/>
    <property type="gene ID" value="SMUV_0000489901"/>
</dbReference>
<dbReference type="CDD" id="cd00086">
    <property type="entry name" value="homeodomain"/>
    <property type="match status" value="1"/>
</dbReference>
<organism evidence="10 11">
    <name type="scientific">Syphacia muris</name>
    <dbReference type="NCBI Taxonomy" id="451379"/>
    <lineage>
        <taxon>Eukaryota</taxon>
        <taxon>Metazoa</taxon>
        <taxon>Ecdysozoa</taxon>
        <taxon>Nematoda</taxon>
        <taxon>Chromadorea</taxon>
        <taxon>Rhabditida</taxon>
        <taxon>Spirurina</taxon>
        <taxon>Oxyuridomorpha</taxon>
        <taxon>Oxyuroidea</taxon>
        <taxon>Oxyuridae</taxon>
        <taxon>Syphacia</taxon>
    </lineage>
</organism>
<dbReference type="AlphaFoldDB" id="A0A0N5AK89"/>
<feature type="DNA-binding region" description="Homeobox" evidence="6">
    <location>
        <begin position="97"/>
        <end position="156"/>
    </location>
</feature>
<feature type="compositionally biased region" description="Acidic residues" evidence="8">
    <location>
        <begin position="174"/>
        <end position="184"/>
    </location>
</feature>
<dbReference type="PROSITE" id="PS00027">
    <property type="entry name" value="HOMEOBOX_1"/>
    <property type="match status" value="1"/>
</dbReference>
<dbReference type="GO" id="GO:0000981">
    <property type="term" value="F:DNA-binding transcription factor activity, RNA polymerase II-specific"/>
    <property type="evidence" value="ECO:0007669"/>
    <property type="project" value="InterPro"/>
</dbReference>
<dbReference type="InterPro" id="IPR017970">
    <property type="entry name" value="Homeobox_CS"/>
</dbReference>
<proteinExistence type="inferred from homology"/>
<dbReference type="PROSITE" id="PS50071">
    <property type="entry name" value="HOMEOBOX_2"/>
    <property type="match status" value="1"/>
</dbReference>
<keyword evidence="3 6" id="KW-0238">DNA-binding</keyword>
<protein>
    <submittedName>
        <fullName evidence="11">Homeobox domain-containing protein</fullName>
    </submittedName>
</protein>
<evidence type="ECO:0000256" key="4">
    <source>
        <dbReference type="ARBA" id="ARBA00023155"/>
    </source>
</evidence>
<name>A0A0N5AK89_9BILA</name>
<feature type="domain" description="Homeobox" evidence="9">
    <location>
        <begin position="95"/>
        <end position="155"/>
    </location>
</feature>
<evidence type="ECO:0000313" key="11">
    <source>
        <dbReference type="WBParaSite" id="SMUV_0000489901-mRNA-1"/>
    </source>
</evidence>
<evidence type="ECO:0000256" key="6">
    <source>
        <dbReference type="PROSITE-ProRule" id="PRU00108"/>
    </source>
</evidence>
<dbReference type="PANTHER" id="PTHR46643">
    <property type="entry name" value="HOMEOBOX PROTEIN GOOSECOID-RELATED"/>
    <property type="match status" value="1"/>
</dbReference>
<evidence type="ECO:0000256" key="1">
    <source>
        <dbReference type="ARBA" id="ARBA00004123"/>
    </source>
</evidence>
<evidence type="ECO:0000256" key="2">
    <source>
        <dbReference type="ARBA" id="ARBA00006503"/>
    </source>
</evidence>
<evidence type="ECO:0000259" key="9">
    <source>
        <dbReference type="PROSITE" id="PS50071"/>
    </source>
</evidence>
<dbReference type="GO" id="GO:0005634">
    <property type="term" value="C:nucleus"/>
    <property type="evidence" value="ECO:0007669"/>
    <property type="project" value="UniProtKB-SubCell"/>
</dbReference>
<dbReference type="InterPro" id="IPR009057">
    <property type="entry name" value="Homeodomain-like_sf"/>
</dbReference>
<keyword evidence="5 6" id="KW-0539">Nucleus</keyword>
<dbReference type="SMART" id="SM00389">
    <property type="entry name" value="HOX"/>
    <property type="match status" value="1"/>
</dbReference>
<dbReference type="Pfam" id="PF00046">
    <property type="entry name" value="Homeodomain"/>
    <property type="match status" value="1"/>
</dbReference>